<dbReference type="AlphaFoldDB" id="A0A1J5PPF3"/>
<accession>A0A1J5PPF3</accession>
<evidence type="ECO:0000256" key="1">
    <source>
        <dbReference type="SAM" id="MobiDB-lite"/>
    </source>
</evidence>
<dbReference type="Pfam" id="PF20621">
    <property type="entry name" value="DUF6806"/>
    <property type="match status" value="1"/>
</dbReference>
<name>A0A1J5PPF3_9ZZZZ</name>
<protein>
    <submittedName>
        <fullName evidence="2">Uncharacterized protein</fullName>
    </submittedName>
</protein>
<reference evidence="2" key="1">
    <citation type="submission" date="2016-10" db="EMBL/GenBank/DDBJ databases">
        <title>Sequence of Gallionella enrichment culture.</title>
        <authorList>
            <person name="Poehlein A."/>
            <person name="Muehling M."/>
            <person name="Daniel R."/>
        </authorList>
    </citation>
    <scope>NUCLEOTIDE SEQUENCE</scope>
</reference>
<comment type="caution">
    <text evidence="2">The sequence shown here is derived from an EMBL/GenBank/DDBJ whole genome shotgun (WGS) entry which is preliminary data.</text>
</comment>
<dbReference type="InterPro" id="IPR046545">
    <property type="entry name" value="DUF6806"/>
</dbReference>
<feature type="region of interest" description="Disordered" evidence="1">
    <location>
        <begin position="160"/>
        <end position="187"/>
    </location>
</feature>
<feature type="compositionally biased region" description="Low complexity" evidence="1">
    <location>
        <begin position="161"/>
        <end position="173"/>
    </location>
</feature>
<proteinExistence type="predicted"/>
<gene>
    <name evidence="2" type="ORF">GALL_453310</name>
</gene>
<evidence type="ECO:0000313" key="2">
    <source>
        <dbReference type="EMBL" id="OIQ73034.1"/>
    </source>
</evidence>
<sequence>MRMEVHVHGYLELLEGVSLRQVEGALRPLLQYLDVEQLDELQSLEPDQPGFVYSDRNYTLEMCCTLEVGRNFRHSLEEAMLALGRLVETATAIEVISYHEDGRDETQLMFVGPTPEAILDAQRRHMLEDVTALLTRHFRQEAVDEVLKLVSDLFAREQAVAKSASEPSEEASAILQMPDMPGRHRLH</sequence>
<organism evidence="2">
    <name type="scientific">mine drainage metagenome</name>
    <dbReference type="NCBI Taxonomy" id="410659"/>
    <lineage>
        <taxon>unclassified sequences</taxon>
        <taxon>metagenomes</taxon>
        <taxon>ecological metagenomes</taxon>
    </lineage>
</organism>
<dbReference type="EMBL" id="MLJW01003028">
    <property type="protein sequence ID" value="OIQ73034.1"/>
    <property type="molecule type" value="Genomic_DNA"/>
</dbReference>